<sequence length="285" mass="32320">MFAARVQLRKLVAYCCIRFYHTSLRVWSKRNLVPERFLTLAETSGFTNASGKKIAKNYNKKRLEKSNISKKEYIYGISPCLTALEANRRKFYTIYFNDESLNTKSRPQFKMIKTLSTQRNIPTKSVSRKRLDDLCGHRPHQNIVMKVGNLSLLPLKTDYESDSTASILNAHKNRPALWLILQGIQDPMNMGAILRTAVFLGVDKVVSSEYDSCALTPAVSKASAGAMEALPVYSTNIKELLKRKREEDYEILGTVSPHFVPQENRSSIVTVSNELKLEKPSLLVL</sequence>
<evidence type="ECO:0000256" key="6">
    <source>
        <dbReference type="ARBA" id="ARBA00034881"/>
    </source>
</evidence>
<dbReference type="InterPro" id="IPR029028">
    <property type="entry name" value="Alpha/beta_knot_MTases"/>
</dbReference>
<evidence type="ECO:0000256" key="3">
    <source>
        <dbReference type="ARBA" id="ARBA00022679"/>
    </source>
</evidence>
<organism evidence="7 8">
    <name type="scientific">Paramuricea clavata</name>
    <name type="common">Red gorgonian</name>
    <name type="synonym">Violescent sea-whip</name>
    <dbReference type="NCBI Taxonomy" id="317549"/>
    <lineage>
        <taxon>Eukaryota</taxon>
        <taxon>Metazoa</taxon>
        <taxon>Cnidaria</taxon>
        <taxon>Anthozoa</taxon>
        <taxon>Octocorallia</taxon>
        <taxon>Malacalcyonacea</taxon>
        <taxon>Plexauridae</taxon>
        <taxon>Paramuricea</taxon>
    </lineage>
</organism>
<dbReference type="Pfam" id="PF08032">
    <property type="entry name" value="SpoU_sub_bind"/>
    <property type="match status" value="1"/>
</dbReference>
<dbReference type="InterPro" id="IPR047182">
    <property type="entry name" value="MRM1"/>
</dbReference>
<dbReference type="SUPFAM" id="SSF75217">
    <property type="entry name" value="alpha/beta knot"/>
    <property type="match status" value="1"/>
</dbReference>
<dbReference type="EMBL" id="CACRXK020006835">
    <property type="protein sequence ID" value="CAB4010580.1"/>
    <property type="molecule type" value="Genomic_DNA"/>
</dbReference>
<dbReference type="SMART" id="SM00967">
    <property type="entry name" value="SpoU_sub_bind"/>
    <property type="match status" value="1"/>
</dbReference>
<dbReference type="AlphaFoldDB" id="A0A6S7I424"/>
<evidence type="ECO:0000313" key="7">
    <source>
        <dbReference type="EMBL" id="CAB4010580.1"/>
    </source>
</evidence>
<dbReference type="InterPro" id="IPR001537">
    <property type="entry name" value="SpoU_MeTrfase"/>
</dbReference>
<dbReference type="Gene3D" id="3.30.1330.30">
    <property type="match status" value="1"/>
</dbReference>
<keyword evidence="5" id="KW-0496">Mitochondrion</keyword>
<evidence type="ECO:0000256" key="1">
    <source>
        <dbReference type="ARBA" id="ARBA00004173"/>
    </source>
</evidence>
<name>A0A6S7I424_PARCT</name>
<dbReference type="GO" id="GO:0005739">
    <property type="term" value="C:mitochondrion"/>
    <property type="evidence" value="ECO:0007669"/>
    <property type="project" value="UniProtKB-SubCell"/>
</dbReference>
<protein>
    <recommendedName>
        <fullName evidence="6">rRNA methyltransferase 1, mitochondrial</fullName>
    </recommendedName>
</protein>
<keyword evidence="8" id="KW-1185">Reference proteome</keyword>
<evidence type="ECO:0000313" key="8">
    <source>
        <dbReference type="Proteomes" id="UP001152795"/>
    </source>
</evidence>
<dbReference type="OrthoDB" id="270651at2759"/>
<gene>
    <name evidence="7" type="ORF">PACLA_8A037072</name>
</gene>
<keyword evidence="2 7" id="KW-0489">Methyltransferase</keyword>
<comment type="subcellular location">
    <subcellularLocation>
        <location evidence="1">Mitochondrion</location>
    </subcellularLocation>
</comment>
<dbReference type="InterPro" id="IPR029026">
    <property type="entry name" value="tRNA_m1G_MTases_N"/>
</dbReference>
<dbReference type="GO" id="GO:0016435">
    <property type="term" value="F:rRNA (guanine) methyltransferase activity"/>
    <property type="evidence" value="ECO:0007669"/>
    <property type="project" value="TreeGrafter"/>
</dbReference>
<accession>A0A6S7I424</accession>
<reference evidence="7" key="1">
    <citation type="submission" date="2020-04" db="EMBL/GenBank/DDBJ databases">
        <authorList>
            <person name="Alioto T."/>
            <person name="Alioto T."/>
            <person name="Gomez Garrido J."/>
        </authorList>
    </citation>
    <scope>NUCLEOTIDE SEQUENCE</scope>
    <source>
        <strain evidence="7">A484AB</strain>
    </source>
</reference>
<keyword evidence="3" id="KW-0808">Transferase</keyword>
<evidence type="ECO:0000256" key="5">
    <source>
        <dbReference type="ARBA" id="ARBA00023128"/>
    </source>
</evidence>
<comment type="caution">
    <text evidence="7">The sequence shown here is derived from an EMBL/GenBank/DDBJ whole genome shotgun (WGS) entry which is preliminary data.</text>
</comment>
<dbReference type="Proteomes" id="UP001152795">
    <property type="component" value="Unassembled WGS sequence"/>
</dbReference>
<evidence type="ECO:0000256" key="2">
    <source>
        <dbReference type="ARBA" id="ARBA00022603"/>
    </source>
</evidence>
<dbReference type="InterPro" id="IPR029064">
    <property type="entry name" value="Ribosomal_eL30-like_sf"/>
</dbReference>
<dbReference type="Pfam" id="PF00588">
    <property type="entry name" value="SpoU_methylase"/>
    <property type="match status" value="1"/>
</dbReference>
<dbReference type="InterPro" id="IPR013123">
    <property type="entry name" value="SpoU_subst-bd"/>
</dbReference>
<dbReference type="PANTHER" id="PTHR46103">
    <property type="entry name" value="RRNA METHYLTRANSFERASE 1, MITOCHONDRIAL"/>
    <property type="match status" value="1"/>
</dbReference>
<feature type="non-terminal residue" evidence="7">
    <location>
        <position position="285"/>
    </location>
</feature>
<evidence type="ECO:0000256" key="4">
    <source>
        <dbReference type="ARBA" id="ARBA00022946"/>
    </source>
</evidence>
<dbReference type="Gene3D" id="3.40.1280.10">
    <property type="match status" value="1"/>
</dbReference>
<dbReference type="PANTHER" id="PTHR46103:SF1">
    <property type="entry name" value="RRNA METHYLTRANSFERASE 1, MITOCHONDRIAL"/>
    <property type="match status" value="1"/>
</dbReference>
<dbReference type="SUPFAM" id="SSF55315">
    <property type="entry name" value="L30e-like"/>
    <property type="match status" value="1"/>
</dbReference>
<keyword evidence="4" id="KW-0809">Transit peptide</keyword>
<dbReference type="GO" id="GO:0003723">
    <property type="term" value="F:RNA binding"/>
    <property type="evidence" value="ECO:0007669"/>
    <property type="project" value="InterPro"/>
</dbReference>
<proteinExistence type="predicted"/>